<proteinExistence type="predicted"/>
<dbReference type="GeneID" id="106051450"/>
<feature type="compositionally biased region" description="Polar residues" evidence="1">
    <location>
        <begin position="651"/>
        <end position="692"/>
    </location>
</feature>
<evidence type="ECO:0000313" key="3">
    <source>
        <dbReference type="RefSeq" id="XP_013062081.2"/>
    </source>
</evidence>
<feature type="region of interest" description="Disordered" evidence="1">
    <location>
        <begin position="711"/>
        <end position="740"/>
    </location>
</feature>
<feature type="compositionally biased region" description="Basic and acidic residues" evidence="1">
    <location>
        <begin position="583"/>
        <end position="594"/>
    </location>
</feature>
<dbReference type="AlphaFoldDB" id="A0A9U8DUM2"/>
<reference evidence="3" key="1">
    <citation type="submission" date="2025-08" db="UniProtKB">
        <authorList>
            <consortium name="RefSeq"/>
        </authorList>
    </citation>
    <scope>IDENTIFICATION</scope>
</reference>
<feature type="region of interest" description="Disordered" evidence="1">
    <location>
        <begin position="357"/>
        <end position="381"/>
    </location>
</feature>
<dbReference type="RefSeq" id="XP_013062081.2">
    <property type="nucleotide sequence ID" value="XM_013206627.2"/>
</dbReference>
<feature type="region of interest" description="Disordered" evidence="1">
    <location>
        <begin position="634"/>
        <end position="692"/>
    </location>
</feature>
<evidence type="ECO:0000313" key="2">
    <source>
        <dbReference type="Proteomes" id="UP001165740"/>
    </source>
</evidence>
<dbReference type="OrthoDB" id="6071449at2759"/>
<keyword evidence="2" id="KW-1185">Reference proteome</keyword>
<organism evidence="2 3">
    <name type="scientific">Biomphalaria glabrata</name>
    <name type="common">Bloodfluke planorb</name>
    <name type="synonym">Freshwater snail</name>
    <dbReference type="NCBI Taxonomy" id="6526"/>
    <lineage>
        <taxon>Eukaryota</taxon>
        <taxon>Metazoa</taxon>
        <taxon>Spiralia</taxon>
        <taxon>Lophotrochozoa</taxon>
        <taxon>Mollusca</taxon>
        <taxon>Gastropoda</taxon>
        <taxon>Heterobranchia</taxon>
        <taxon>Euthyneura</taxon>
        <taxon>Panpulmonata</taxon>
        <taxon>Hygrophila</taxon>
        <taxon>Lymnaeoidea</taxon>
        <taxon>Planorbidae</taxon>
        <taxon>Biomphalaria</taxon>
    </lineage>
</organism>
<feature type="compositionally biased region" description="Basic and acidic residues" evidence="1">
    <location>
        <begin position="641"/>
        <end position="650"/>
    </location>
</feature>
<gene>
    <name evidence="3" type="primary">LOC106051450</name>
</gene>
<sequence length="873" mass="97348">MFKRTVGTKKRKCKKLHKETINPFNDSCRMLSALDERLNDIERRGRSRKKKRSPPLRPMLKRAASTPSKIPYSFDHRSSSSDYQHKSVRFQNHPYSCHVSGLSPPPCQGRDSCKYTPVPRNLGSIQTSAGDTISSSNQHYLHDSTGNFGGYSKSLNNNYACANSAPSFKLYPTETPVSKYGYSDYDKAGEPKNWKLALKLDELMLKYSEYNTPTSKPFKAKGSPYPISAMDAKHSYSEIGRNSNSSWKQDTSGMSRAPYTSPYKDYYSNTPSFSKYASFYGDNLGMTPNPSAASAGFNPYGSASFRSDAYKSFNDNRSAYLNDSSDWNSSKVIPSEIDVRSKRSTSLKQHLENGLKRSSYGLDSSNNTFSSSSNTSSKYGDDLKCMPGGTLSYDISKLKGELFSSGSLLNSQGNESTRVSAMLSEYQRMDYYRKTMQNQRQKNLELLERYVFGTPKNKSNEFLCNKNDNRMNLDVISTGSTLDEKIFESLKKKYDPAPSSILSGKYKIMNNSRSSDNLPYTARSRSLSSGALDHRGLTGARSVLDVSIDRFPKTNKYLSRGTSADDIRSLYVPSVETTFKEHASRRCKTPEDYTVKSQLPQSMSREYRRRSPSIDPDQATQCFSLYSYGSNKNRNYSPIGNKKDFPDTSNRDSVGLYSSGSSKTKISTHSDYSNSVSRDVSNTKTSGLSNNYSSDYQSMYKYGSKDDKTSFSKNLNDTNNWSSKSPLTQSGSKKSEALSPSFYLGGGRTTKDYSANAKQESIMKKMELPCDSSDYFSVNRGSKNADNSPRKGAGGSSSGIIEEKFISSNIASKIPPVSYSCKHVINLCLDDETNRLKNINSLIKKTANLGNTSNNHCISENEESSLTDLQCNL</sequence>
<accession>A0A9U8DUM2</accession>
<feature type="region of interest" description="Disordered" evidence="1">
    <location>
        <begin position="41"/>
        <end position="84"/>
    </location>
</feature>
<name>A0A9U8DUM2_BIOGL</name>
<feature type="compositionally biased region" description="Polar residues" evidence="1">
    <location>
        <begin position="711"/>
        <end position="732"/>
    </location>
</feature>
<protein>
    <submittedName>
        <fullName evidence="3">Uncharacterized protein LOC106051450</fullName>
    </submittedName>
</protein>
<feature type="compositionally biased region" description="Basic residues" evidence="1">
    <location>
        <begin position="45"/>
        <end position="54"/>
    </location>
</feature>
<evidence type="ECO:0000256" key="1">
    <source>
        <dbReference type="SAM" id="MobiDB-lite"/>
    </source>
</evidence>
<feature type="compositionally biased region" description="Low complexity" evidence="1">
    <location>
        <begin position="364"/>
        <end position="377"/>
    </location>
</feature>
<feature type="region of interest" description="Disordered" evidence="1">
    <location>
        <begin position="583"/>
        <end position="618"/>
    </location>
</feature>
<dbReference type="Proteomes" id="UP001165740">
    <property type="component" value="Chromosome 8"/>
</dbReference>
<feature type="compositionally biased region" description="Basic and acidic residues" evidence="1">
    <location>
        <begin position="74"/>
        <end position="84"/>
    </location>
</feature>
<dbReference type="KEGG" id="bgt:106051450"/>
<feature type="compositionally biased region" description="Polar residues" evidence="1">
    <location>
        <begin position="595"/>
        <end position="604"/>
    </location>
</feature>